<organism evidence="1 2">
    <name type="scientific">Marinitoga aeolica</name>
    <dbReference type="NCBI Taxonomy" id="2809031"/>
    <lineage>
        <taxon>Bacteria</taxon>
        <taxon>Thermotogati</taxon>
        <taxon>Thermotogota</taxon>
        <taxon>Thermotogae</taxon>
        <taxon>Petrotogales</taxon>
        <taxon>Petrotogaceae</taxon>
        <taxon>Marinitoga</taxon>
    </lineage>
</organism>
<sequence length="70" mass="7854">MAKKLRMSFVNTVDGKRKTIYLNDPKPDLTDTEVQNAMDSFIGVIVPTGYEKDNATIVDTTSNELFDLIN</sequence>
<name>A0ABY8PMN2_9BACT</name>
<evidence type="ECO:0000313" key="1">
    <source>
        <dbReference type="EMBL" id="WGS63904.1"/>
    </source>
</evidence>
<evidence type="ECO:0000313" key="2">
    <source>
        <dbReference type="Proteomes" id="UP001232493"/>
    </source>
</evidence>
<protein>
    <submittedName>
        <fullName evidence="1">DUF2922 domain-containing protein</fullName>
    </submittedName>
</protein>
<dbReference type="RefSeq" id="WP_280997133.1">
    <property type="nucleotide sequence ID" value="NZ_CP069362.1"/>
</dbReference>
<dbReference type="Pfam" id="PF11148">
    <property type="entry name" value="DUF2922"/>
    <property type="match status" value="1"/>
</dbReference>
<keyword evidence="2" id="KW-1185">Reference proteome</keyword>
<proteinExistence type="predicted"/>
<dbReference type="EMBL" id="CP069362">
    <property type="protein sequence ID" value="WGS63904.1"/>
    <property type="molecule type" value="Genomic_DNA"/>
</dbReference>
<accession>A0ABY8PMN2</accession>
<gene>
    <name evidence="1" type="ORF">JRV97_05855</name>
</gene>
<dbReference type="Proteomes" id="UP001232493">
    <property type="component" value="Chromosome"/>
</dbReference>
<reference evidence="1 2" key="1">
    <citation type="submission" date="2021-02" db="EMBL/GenBank/DDBJ databases">
        <title>Characterization of Marinitoga sp. nov. str. BP5-C20A.</title>
        <authorList>
            <person name="Erauso G."/>
            <person name="Postec A."/>
        </authorList>
    </citation>
    <scope>NUCLEOTIDE SEQUENCE [LARGE SCALE GENOMIC DNA]</scope>
    <source>
        <strain evidence="1 2">BP5-C20A</strain>
    </source>
</reference>
<dbReference type="InterPro" id="IPR021321">
    <property type="entry name" value="DUF2922"/>
</dbReference>